<comment type="caution">
    <text evidence="13">The sequence shown here is derived from an EMBL/GenBank/DDBJ whole genome shotgun (WGS) entry which is preliminary data.</text>
</comment>
<dbReference type="InterPro" id="IPR000432">
    <property type="entry name" value="DNA_mismatch_repair_MutS_C"/>
</dbReference>
<evidence type="ECO:0000256" key="11">
    <source>
        <dbReference type="SAM" id="MobiDB-lite"/>
    </source>
</evidence>
<dbReference type="PANTHER" id="PTHR11361:SF34">
    <property type="entry name" value="DNA MISMATCH REPAIR PROTEIN MSH1, MITOCHONDRIAL"/>
    <property type="match status" value="1"/>
</dbReference>
<dbReference type="InterPro" id="IPR036187">
    <property type="entry name" value="DNA_mismatch_repair_MutS_sf"/>
</dbReference>
<evidence type="ECO:0000256" key="5">
    <source>
        <dbReference type="ARBA" id="ARBA00022840"/>
    </source>
</evidence>
<dbReference type="Pfam" id="PF05188">
    <property type="entry name" value="MutS_II"/>
    <property type="match status" value="1"/>
</dbReference>
<organism evidence="13 14">
    <name type="scientific">Litoreibacter ponti</name>
    <dbReference type="NCBI Taxonomy" id="1510457"/>
    <lineage>
        <taxon>Bacteria</taxon>
        <taxon>Pseudomonadati</taxon>
        <taxon>Pseudomonadota</taxon>
        <taxon>Alphaproteobacteria</taxon>
        <taxon>Rhodobacterales</taxon>
        <taxon>Roseobacteraceae</taxon>
        <taxon>Litoreibacter</taxon>
    </lineage>
</organism>
<dbReference type="Pfam" id="PF05192">
    <property type="entry name" value="MutS_III"/>
    <property type="match status" value="1"/>
</dbReference>
<feature type="domain" description="DNA mismatch repair proteins mutS family" evidence="12">
    <location>
        <begin position="707"/>
        <end position="723"/>
    </location>
</feature>
<dbReference type="Proteomes" id="UP000243978">
    <property type="component" value="Unassembled WGS sequence"/>
</dbReference>
<dbReference type="PANTHER" id="PTHR11361">
    <property type="entry name" value="DNA MISMATCH REPAIR PROTEIN MUTS FAMILY MEMBER"/>
    <property type="match status" value="1"/>
</dbReference>
<dbReference type="Pfam" id="PF00488">
    <property type="entry name" value="MutS_V"/>
    <property type="match status" value="1"/>
</dbReference>
<dbReference type="FunFam" id="3.40.1170.10:FF:000001">
    <property type="entry name" value="DNA mismatch repair protein MutS"/>
    <property type="match status" value="1"/>
</dbReference>
<dbReference type="InterPro" id="IPR005748">
    <property type="entry name" value="DNA_mismatch_repair_MutS"/>
</dbReference>
<dbReference type="SMART" id="SM00534">
    <property type="entry name" value="MUTSac"/>
    <property type="match status" value="1"/>
</dbReference>
<dbReference type="Gene3D" id="3.40.50.300">
    <property type="entry name" value="P-loop containing nucleotide triphosphate hydrolases"/>
    <property type="match status" value="1"/>
</dbReference>
<dbReference type="InterPro" id="IPR007695">
    <property type="entry name" value="DNA_mismatch_repair_MutS-lik_N"/>
</dbReference>
<keyword evidence="3 9" id="KW-0547">Nucleotide-binding</keyword>
<keyword evidence="14" id="KW-1185">Reference proteome</keyword>
<dbReference type="GO" id="GO:0030983">
    <property type="term" value="F:mismatched DNA binding"/>
    <property type="evidence" value="ECO:0007669"/>
    <property type="project" value="InterPro"/>
</dbReference>
<name>A0A2T6BPD1_9RHOB</name>
<evidence type="ECO:0000256" key="2">
    <source>
        <dbReference type="ARBA" id="ARBA00021982"/>
    </source>
</evidence>
<dbReference type="GO" id="GO:0005524">
    <property type="term" value="F:ATP binding"/>
    <property type="evidence" value="ECO:0007669"/>
    <property type="project" value="UniProtKB-UniRule"/>
</dbReference>
<keyword evidence="5 9" id="KW-0067">ATP-binding</keyword>
<dbReference type="InterPro" id="IPR045076">
    <property type="entry name" value="MutS"/>
</dbReference>
<proteinExistence type="inferred from homology"/>
<evidence type="ECO:0000256" key="1">
    <source>
        <dbReference type="ARBA" id="ARBA00006271"/>
    </source>
</evidence>
<accession>A0A2T6BPD1</accession>
<dbReference type="Gene3D" id="3.30.420.110">
    <property type="entry name" value="MutS, connector domain"/>
    <property type="match status" value="1"/>
</dbReference>
<dbReference type="SUPFAM" id="SSF52540">
    <property type="entry name" value="P-loop containing nucleoside triphosphate hydrolases"/>
    <property type="match status" value="1"/>
</dbReference>
<sequence>MNVANASVTPMMAQFLEIKAQYPDALLFYRMGDFYELFFDDAVAAAEALDIALTKRGKHLGEDIPMCGVPVHSAENYLLTLIRKGFRVAVGEQLESPTEAKKRGSKSVVKRDVVRLVTPGTLTEDSLLEPRRNNFLAAYADIRGDGALAWIDISTGELRVSPCPRVRLSPELSRLAPSEVLVSESIFDDLGELVEESGSAITPMAKGSFDSASGEKRLFSLFSVNTLDAFGTFGRSEIAALGALIEYLDITQKGRLPLVRPPVREKASRVVQIDAATRRNLELTETLSGTRKGSLLATIDRTLTAGGARLLGQKLGSPSTELSELTRRLDAVACLVEKGTLREGLRDALRRVPDMDRALSRLALDRGGPRDLVALRSGIEQCLTLHETLSSDSTPEAIANAATAMSGHDVTLELLENTLVAEPPLLARDGGFVAPGYDAELDEMRRLRDDGRKVIAELQAKYAAQTEINSLKIKHNNVLGYFIETTASHAEKMLAAPLSDHFIHRQTTANAIRFTTVELSEMETKILNAGGRATEIELRIFADIKAQVLERSAELFAAAAALAELDVFAGLADLAVSDDWVRPKIDESRAFDIKDGRHPVVEKALRDQGSSFVANSCDLSAKEAAASVWLLTGPNMAGKSTFLRQNAIIALLAQLGSFVPASEAHIGLISQLFSRVGASDDLARGRSTFMVEMVETAAILNQADERALVILDEIGRGTATYDGLSIAWATLEHLHATNTCRALFATHYHELTALAGKLDGVENATVAVKEWDGDVIFLHEVRRGAADRSYGVQVAKLAGLPASVIDRARLVLEQLEAGEREGGTRQKALIDDLPLFSAAPPPAAPAKNSTVEERLKDISPDELTPRDALQLLYELKDLTGS</sequence>
<keyword evidence="6 9" id="KW-0238">DNA-binding</keyword>
<dbReference type="PROSITE" id="PS00486">
    <property type="entry name" value="DNA_MISMATCH_REPAIR_2"/>
    <property type="match status" value="1"/>
</dbReference>
<evidence type="ECO:0000313" key="13">
    <source>
        <dbReference type="EMBL" id="PTX57894.1"/>
    </source>
</evidence>
<reference evidence="13 14" key="1">
    <citation type="submission" date="2018-04" db="EMBL/GenBank/DDBJ databases">
        <title>Genomic Encyclopedia of Archaeal and Bacterial Type Strains, Phase II (KMG-II): from individual species to whole genera.</title>
        <authorList>
            <person name="Goeker M."/>
        </authorList>
    </citation>
    <scope>NUCLEOTIDE SEQUENCE [LARGE SCALE GENOMIC DNA]</scope>
    <source>
        <strain evidence="13 14">DSM 100977</strain>
    </source>
</reference>
<dbReference type="InterPro" id="IPR007696">
    <property type="entry name" value="DNA_mismatch_repair_MutS_core"/>
</dbReference>
<dbReference type="SMART" id="SM00533">
    <property type="entry name" value="MUTSd"/>
    <property type="match status" value="1"/>
</dbReference>
<dbReference type="Pfam" id="PF05190">
    <property type="entry name" value="MutS_IV"/>
    <property type="match status" value="1"/>
</dbReference>
<dbReference type="InterPro" id="IPR017261">
    <property type="entry name" value="DNA_mismatch_repair_MutS/MSH"/>
</dbReference>
<dbReference type="SUPFAM" id="SSF48334">
    <property type="entry name" value="DNA repair protein MutS, domain III"/>
    <property type="match status" value="1"/>
</dbReference>
<dbReference type="CDD" id="cd03284">
    <property type="entry name" value="ABC_MutS1"/>
    <property type="match status" value="1"/>
</dbReference>
<feature type="compositionally biased region" description="Basic and acidic residues" evidence="11">
    <location>
        <begin position="850"/>
        <end position="862"/>
    </location>
</feature>
<dbReference type="PIRSF" id="PIRSF037677">
    <property type="entry name" value="DNA_mis_repair_Msh6"/>
    <property type="match status" value="1"/>
</dbReference>
<dbReference type="NCBIfam" id="NF003810">
    <property type="entry name" value="PRK05399.1"/>
    <property type="match status" value="1"/>
</dbReference>
<dbReference type="InterPro" id="IPR016151">
    <property type="entry name" value="DNA_mismatch_repair_MutS_N"/>
</dbReference>
<dbReference type="SUPFAM" id="SSF53150">
    <property type="entry name" value="DNA repair protein MutS, domain II"/>
    <property type="match status" value="1"/>
</dbReference>
<dbReference type="GO" id="GO:0003684">
    <property type="term" value="F:damaged DNA binding"/>
    <property type="evidence" value="ECO:0007669"/>
    <property type="project" value="UniProtKB-UniRule"/>
</dbReference>
<dbReference type="SUPFAM" id="SSF55271">
    <property type="entry name" value="DNA repair protein MutS, domain I"/>
    <property type="match status" value="1"/>
</dbReference>
<evidence type="ECO:0000256" key="8">
    <source>
        <dbReference type="ARBA" id="ARBA00024647"/>
    </source>
</evidence>
<evidence type="ECO:0000259" key="12">
    <source>
        <dbReference type="PROSITE" id="PS00486"/>
    </source>
</evidence>
<comment type="function">
    <text evidence="8 9">This protein is involved in the repair of mismatches in DNA. It is possible that it carries out the mismatch recognition step. This protein has a weak ATPase activity.</text>
</comment>
<gene>
    <name evidence="9" type="primary">mutS</name>
    <name evidence="13" type="ORF">C8N43_2568</name>
</gene>
<dbReference type="InterPro" id="IPR027417">
    <property type="entry name" value="P-loop_NTPase"/>
</dbReference>
<dbReference type="InterPro" id="IPR036678">
    <property type="entry name" value="MutS_con_dom_sf"/>
</dbReference>
<evidence type="ECO:0000256" key="6">
    <source>
        <dbReference type="ARBA" id="ARBA00023125"/>
    </source>
</evidence>
<keyword evidence="4 9" id="KW-0227">DNA damage</keyword>
<dbReference type="EMBL" id="QBKS01000001">
    <property type="protein sequence ID" value="PTX57894.1"/>
    <property type="molecule type" value="Genomic_DNA"/>
</dbReference>
<protein>
    <recommendedName>
        <fullName evidence="2 9">DNA mismatch repair protein MutS</fullName>
    </recommendedName>
</protein>
<evidence type="ECO:0000256" key="10">
    <source>
        <dbReference type="RuleBase" id="RU003756"/>
    </source>
</evidence>
<dbReference type="GO" id="GO:0006298">
    <property type="term" value="P:mismatch repair"/>
    <property type="evidence" value="ECO:0007669"/>
    <property type="project" value="UniProtKB-UniRule"/>
</dbReference>
<evidence type="ECO:0000256" key="4">
    <source>
        <dbReference type="ARBA" id="ARBA00022763"/>
    </source>
</evidence>
<dbReference type="GO" id="GO:0005829">
    <property type="term" value="C:cytosol"/>
    <property type="evidence" value="ECO:0007669"/>
    <property type="project" value="TreeGrafter"/>
</dbReference>
<dbReference type="Gene3D" id="6.10.140.430">
    <property type="match status" value="1"/>
</dbReference>
<evidence type="ECO:0000256" key="3">
    <source>
        <dbReference type="ARBA" id="ARBA00022741"/>
    </source>
</evidence>
<feature type="binding site" evidence="9">
    <location>
        <begin position="633"/>
        <end position="640"/>
    </location>
    <ligand>
        <name>ATP</name>
        <dbReference type="ChEBI" id="CHEBI:30616"/>
    </ligand>
</feature>
<dbReference type="Gene3D" id="1.10.1420.10">
    <property type="match status" value="2"/>
</dbReference>
<keyword evidence="7 9" id="KW-0234">DNA repair</keyword>
<dbReference type="NCBIfam" id="TIGR01070">
    <property type="entry name" value="mutS1"/>
    <property type="match status" value="1"/>
</dbReference>
<dbReference type="Gene3D" id="3.40.1170.10">
    <property type="entry name" value="DNA repair protein MutS, domain I"/>
    <property type="match status" value="1"/>
</dbReference>
<evidence type="ECO:0000313" key="14">
    <source>
        <dbReference type="Proteomes" id="UP000243978"/>
    </source>
</evidence>
<evidence type="ECO:0000256" key="7">
    <source>
        <dbReference type="ARBA" id="ARBA00023204"/>
    </source>
</evidence>
<dbReference type="InterPro" id="IPR007860">
    <property type="entry name" value="DNA_mmatch_repair_MutS_con_dom"/>
</dbReference>
<dbReference type="InterPro" id="IPR007861">
    <property type="entry name" value="DNA_mismatch_repair_MutS_clamp"/>
</dbReference>
<dbReference type="Pfam" id="PF01624">
    <property type="entry name" value="MutS_I"/>
    <property type="match status" value="1"/>
</dbReference>
<feature type="region of interest" description="Disordered" evidence="11">
    <location>
        <begin position="841"/>
        <end position="862"/>
    </location>
</feature>
<dbReference type="GO" id="GO:0140664">
    <property type="term" value="F:ATP-dependent DNA damage sensor activity"/>
    <property type="evidence" value="ECO:0007669"/>
    <property type="project" value="InterPro"/>
</dbReference>
<dbReference type="HAMAP" id="MF_00096">
    <property type="entry name" value="MutS"/>
    <property type="match status" value="1"/>
</dbReference>
<evidence type="ECO:0000256" key="9">
    <source>
        <dbReference type="HAMAP-Rule" id="MF_00096"/>
    </source>
</evidence>
<dbReference type="AlphaFoldDB" id="A0A2T6BPD1"/>
<comment type="similarity">
    <text evidence="1 9 10">Belongs to the DNA mismatch repair MutS family.</text>
</comment>